<dbReference type="PANTHER" id="PTHR12592">
    <property type="entry name" value="ATP-DEPENDENT (S)-NAD(P)H-HYDRATE DEHYDRATASE FAMILY MEMBER"/>
    <property type="match status" value="1"/>
</dbReference>
<evidence type="ECO:0000256" key="14">
    <source>
        <dbReference type="ARBA" id="ARBA00025153"/>
    </source>
</evidence>
<evidence type="ECO:0000256" key="9">
    <source>
        <dbReference type="ARBA" id="ARBA00022958"/>
    </source>
</evidence>
<dbReference type="PROSITE" id="PS01050">
    <property type="entry name" value="YJEF_C_2"/>
    <property type="match status" value="1"/>
</dbReference>
<evidence type="ECO:0000256" key="15">
    <source>
        <dbReference type="ARBA" id="ARBA00048238"/>
    </source>
</evidence>
<comment type="similarity">
    <text evidence="4 19">In the C-terminal section; belongs to the NnrD/CARKD family.</text>
</comment>
<feature type="binding site" evidence="17">
    <location>
        <position position="387"/>
    </location>
    <ligand>
        <name>(6S)-NADPHX</name>
        <dbReference type="ChEBI" id="CHEBI:64076"/>
    </ligand>
</feature>
<evidence type="ECO:0000256" key="7">
    <source>
        <dbReference type="ARBA" id="ARBA00022840"/>
    </source>
</evidence>
<feature type="domain" description="YjeF C-terminal" evidence="20">
    <location>
        <begin position="239"/>
        <end position="511"/>
    </location>
</feature>
<gene>
    <name evidence="17" type="primary">nnrD</name>
    <name evidence="18" type="synonym">nnrE</name>
    <name evidence="22" type="ORF">CS062_11350</name>
</gene>
<comment type="similarity">
    <text evidence="17">Belongs to the NnrD/CARKD family.</text>
</comment>
<comment type="cofactor">
    <cofactor evidence="17">
        <name>Mg(2+)</name>
        <dbReference type="ChEBI" id="CHEBI:18420"/>
    </cofactor>
</comment>
<evidence type="ECO:0000313" key="22">
    <source>
        <dbReference type="EMBL" id="PIM53061.1"/>
    </source>
</evidence>
<evidence type="ECO:0000256" key="8">
    <source>
        <dbReference type="ARBA" id="ARBA00022857"/>
    </source>
</evidence>
<evidence type="ECO:0000256" key="19">
    <source>
        <dbReference type="PIRNR" id="PIRNR017184"/>
    </source>
</evidence>
<keyword evidence="12 17" id="KW-0456">Lyase</keyword>
<dbReference type="SUPFAM" id="SSF64153">
    <property type="entry name" value="YjeF N-terminal domain-like"/>
    <property type="match status" value="1"/>
</dbReference>
<accession>A0A2G9C9D8</accession>
<comment type="caution">
    <text evidence="22">The sequence shown here is derived from an EMBL/GenBank/DDBJ whole genome shotgun (WGS) entry which is preliminary data.</text>
</comment>
<feature type="domain" description="YjeF N-terminal" evidence="21">
    <location>
        <begin position="19"/>
        <end position="223"/>
    </location>
</feature>
<dbReference type="GO" id="GO:0052856">
    <property type="term" value="F:NAD(P)HX epimerase activity"/>
    <property type="evidence" value="ECO:0007669"/>
    <property type="project" value="UniProtKB-UniRule"/>
</dbReference>
<dbReference type="Pfam" id="PF03853">
    <property type="entry name" value="YjeF_N"/>
    <property type="match status" value="1"/>
</dbReference>
<comment type="function">
    <text evidence="18">Catalyzes the epimerization of the S- and R-forms of NAD(P)HX, a damaged form of NAD(P)H that is a result of enzymatic or heat-dependent hydration. This is a prerequisite for the S-specific NAD(P)H-hydrate dehydratase to allow the repair of both epimers of NAD(P)HX.</text>
</comment>
<keyword evidence="10 17" id="KW-0520">NAD</keyword>
<dbReference type="GO" id="GO:0046872">
    <property type="term" value="F:metal ion binding"/>
    <property type="evidence" value="ECO:0007669"/>
    <property type="project" value="UniProtKB-UniRule"/>
</dbReference>
<proteinExistence type="inferred from homology"/>
<comment type="function">
    <text evidence="14 19">Bifunctional enzyme that catalyzes the epimerization of the S- and R-forms of NAD(P)HX and the dehydration of the S-form of NAD(P)HX at the expense of ADP, which is converted to AMP. This allows the repair of both epimers of NAD(P)HX, a damaged form of NAD(P)H that is a result of enzymatic or heat-dependent hydration.</text>
</comment>
<evidence type="ECO:0000256" key="13">
    <source>
        <dbReference type="ARBA" id="ARBA00023268"/>
    </source>
</evidence>
<evidence type="ECO:0000256" key="4">
    <source>
        <dbReference type="ARBA" id="ARBA00009524"/>
    </source>
</evidence>
<feature type="binding site" evidence="17">
    <location>
        <position position="274"/>
    </location>
    <ligand>
        <name>(6S)-NADPHX</name>
        <dbReference type="ChEBI" id="CHEBI:64076"/>
    </ligand>
</feature>
<feature type="binding site" evidence="18">
    <location>
        <begin position="65"/>
        <end position="69"/>
    </location>
    <ligand>
        <name>(6S)-NADPHX</name>
        <dbReference type="ChEBI" id="CHEBI:64076"/>
    </ligand>
</feature>
<evidence type="ECO:0000256" key="5">
    <source>
        <dbReference type="ARBA" id="ARBA00022723"/>
    </source>
</evidence>
<feature type="binding site" evidence="17">
    <location>
        <position position="454"/>
    </location>
    <ligand>
        <name>AMP</name>
        <dbReference type="ChEBI" id="CHEBI:456215"/>
    </ligand>
</feature>
<keyword evidence="9 18" id="KW-0630">Potassium</keyword>
<dbReference type="InterPro" id="IPR017953">
    <property type="entry name" value="Carbohydrate_kinase_pred_CS"/>
</dbReference>
<dbReference type="CDD" id="cd01171">
    <property type="entry name" value="YXKO-related"/>
    <property type="match status" value="1"/>
</dbReference>
<dbReference type="GO" id="GO:0046496">
    <property type="term" value="P:nicotinamide nucleotide metabolic process"/>
    <property type="evidence" value="ECO:0007669"/>
    <property type="project" value="UniProtKB-UniRule"/>
</dbReference>
<comment type="cofactor">
    <cofactor evidence="18 19">
        <name>K(+)</name>
        <dbReference type="ChEBI" id="CHEBI:29103"/>
    </cofactor>
    <text evidence="18 19">Binds 1 potassium ion per subunit.</text>
</comment>
<feature type="binding site" evidence="17">
    <location>
        <position position="455"/>
    </location>
    <ligand>
        <name>(6S)-NADPHX</name>
        <dbReference type="ChEBI" id="CHEBI:64076"/>
    </ligand>
</feature>
<evidence type="ECO:0000256" key="18">
    <source>
        <dbReference type="HAMAP-Rule" id="MF_01966"/>
    </source>
</evidence>
<evidence type="ECO:0000256" key="3">
    <source>
        <dbReference type="ARBA" id="ARBA00006001"/>
    </source>
</evidence>
<keyword evidence="23" id="KW-1185">Reference proteome</keyword>
<comment type="catalytic activity">
    <reaction evidence="15 17 19">
        <text>(6S)-NADHX + ADP = AMP + phosphate + NADH + H(+)</text>
        <dbReference type="Rhea" id="RHEA:32223"/>
        <dbReference type="ChEBI" id="CHEBI:15378"/>
        <dbReference type="ChEBI" id="CHEBI:43474"/>
        <dbReference type="ChEBI" id="CHEBI:57945"/>
        <dbReference type="ChEBI" id="CHEBI:64074"/>
        <dbReference type="ChEBI" id="CHEBI:456215"/>
        <dbReference type="ChEBI" id="CHEBI:456216"/>
        <dbReference type="EC" id="4.2.1.136"/>
    </reaction>
</comment>
<comment type="similarity">
    <text evidence="18">Belongs to the NnrE/AIBP family.</text>
</comment>
<comment type="caution">
    <text evidence="18">Lacks conserved residue(s) required for the propagation of feature annotation.</text>
</comment>
<evidence type="ECO:0000313" key="23">
    <source>
        <dbReference type="Proteomes" id="UP000231501"/>
    </source>
</evidence>
<dbReference type="InterPro" id="IPR030677">
    <property type="entry name" value="Nnr"/>
</dbReference>
<feature type="binding site" evidence="18">
    <location>
        <position position="66"/>
    </location>
    <ligand>
        <name>K(+)</name>
        <dbReference type="ChEBI" id="CHEBI:29103"/>
    </ligand>
</feature>
<dbReference type="Proteomes" id="UP000231501">
    <property type="component" value="Unassembled WGS sequence"/>
</dbReference>
<name>A0A2G9C9D8_9BURK</name>
<dbReference type="InterPro" id="IPR000631">
    <property type="entry name" value="CARKD"/>
</dbReference>
<dbReference type="AlphaFoldDB" id="A0A2G9C9D8"/>
<evidence type="ECO:0000256" key="2">
    <source>
        <dbReference type="ARBA" id="ARBA00000909"/>
    </source>
</evidence>
<dbReference type="PROSITE" id="PS51385">
    <property type="entry name" value="YJEF_N"/>
    <property type="match status" value="1"/>
</dbReference>
<feature type="binding site" evidence="18">
    <location>
        <position position="168"/>
    </location>
    <ligand>
        <name>K(+)</name>
        <dbReference type="ChEBI" id="CHEBI:29103"/>
    </ligand>
</feature>
<protein>
    <recommendedName>
        <fullName evidence="19">Bifunctional NAD(P)H-hydrate repair enzyme</fullName>
    </recommendedName>
    <alternativeName>
        <fullName evidence="19">Nicotinamide nucleotide repair protein</fullName>
    </alternativeName>
    <domain>
        <recommendedName>
            <fullName evidence="19">ADP-dependent (S)-NAD(P)H-hydrate dehydratase</fullName>
            <ecNumber evidence="19">4.2.1.136</ecNumber>
        </recommendedName>
        <alternativeName>
            <fullName evidence="19">ADP-dependent NAD(P)HX dehydratase</fullName>
        </alternativeName>
    </domain>
    <domain>
        <recommendedName>
            <fullName evidence="19">NAD(P)H-hydrate epimerase</fullName>
            <ecNumber evidence="19">5.1.99.6</ecNumber>
        </recommendedName>
    </domain>
</protein>
<dbReference type="InterPro" id="IPR029056">
    <property type="entry name" value="Ribokinase-like"/>
</dbReference>
<dbReference type="GO" id="GO:0110051">
    <property type="term" value="P:metabolite repair"/>
    <property type="evidence" value="ECO:0007669"/>
    <property type="project" value="TreeGrafter"/>
</dbReference>
<dbReference type="NCBIfam" id="TIGR00196">
    <property type="entry name" value="yjeF_cterm"/>
    <property type="match status" value="1"/>
</dbReference>
<dbReference type="PIRSF" id="PIRSF017184">
    <property type="entry name" value="Nnr"/>
    <property type="match status" value="1"/>
</dbReference>
<comment type="catalytic activity">
    <reaction evidence="2 18 19">
        <text>(6R)-NADPHX = (6S)-NADPHX</text>
        <dbReference type="Rhea" id="RHEA:32227"/>
        <dbReference type="ChEBI" id="CHEBI:64076"/>
        <dbReference type="ChEBI" id="CHEBI:64077"/>
        <dbReference type="EC" id="5.1.99.6"/>
    </reaction>
</comment>
<comment type="function">
    <text evidence="17">Catalyzes the dehydration of the S-form of NAD(P)HX at the expense of ADP, which is converted to AMP. Together with NAD(P)HX epimerase, which catalyzes the epimerization of the S- and R-forms, the enzyme allows the repair of both epimers of NAD(P)HX, a damaged form of NAD(P)H that is a result of enzymatic or heat-dependent hydration.</text>
</comment>
<keyword evidence="11 18" id="KW-0413">Isomerase</keyword>
<feature type="binding site" evidence="17">
    <location>
        <position position="331"/>
    </location>
    <ligand>
        <name>(6S)-NADPHX</name>
        <dbReference type="ChEBI" id="CHEBI:64076"/>
    </ligand>
</feature>
<dbReference type="HAMAP" id="MF_01965">
    <property type="entry name" value="NADHX_dehydratase"/>
    <property type="match status" value="1"/>
</dbReference>
<dbReference type="SUPFAM" id="SSF53613">
    <property type="entry name" value="Ribokinase-like"/>
    <property type="match status" value="1"/>
</dbReference>
<dbReference type="Gene3D" id="3.40.1190.20">
    <property type="match status" value="1"/>
</dbReference>
<dbReference type="HAMAP" id="MF_01966">
    <property type="entry name" value="NADHX_epimerase"/>
    <property type="match status" value="1"/>
</dbReference>
<evidence type="ECO:0000259" key="21">
    <source>
        <dbReference type="PROSITE" id="PS51385"/>
    </source>
</evidence>
<dbReference type="EC" id="5.1.99.6" evidence="19"/>
<sequence>MRPVLPLSRAQPLHDAVSSRRIESAALSRHAPHALIERAGLAVARLALALRPLGRLAVVLAGPGNNGGDGLIAARHLAARGWRVDLRLVGAEPTPGTDAAHALDSARAAGLAPLTDLGTMPRDADLVIDALLGLGASRAPEGAFAEAIRAVEALRRAGGLVLSVDLPSGLDARTGQPLGAHVVEADHTLTFLTLKSGLFTGEGRALAGRLWFDDLGEPQGDAPGGEVAAHAPALLFGRERIAHWQRDFPRSASSHKGRHGDVVVLGGAPTMRGAAWLAATSALAAGAGRVYAALPDDDGLAWPARPELMHWDFARWSAPADAWRDVVAVCGCGGGTAIAPALSTVLHGAQRVVLDADALNLVATDEALQAALCRRAAHGWPTLLTPHPLEAARLLGFRSAADVQADRLAAAAQLAARFGATVVLKGSGSVVATPQEPLSINSTGSSALATAGSGDVLAGWIGGMWAQSPEIPPHALATAAVAWHGAAAEGHAGPMLAADLVAAMAALHAGAA</sequence>
<dbReference type="GO" id="GO:0005524">
    <property type="term" value="F:ATP binding"/>
    <property type="evidence" value="ECO:0007669"/>
    <property type="project" value="UniProtKB-UniRule"/>
</dbReference>
<dbReference type="Gene3D" id="3.40.50.10260">
    <property type="entry name" value="YjeF N-terminal domain"/>
    <property type="match status" value="1"/>
</dbReference>
<dbReference type="InterPro" id="IPR036652">
    <property type="entry name" value="YjeF_N_dom_sf"/>
</dbReference>
<dbReference type="NCBIfam" id="TIGR00197">
    <property type="entry name" value="yjeF_nterm"/>
    <property type="match status" value="1"/>
</dbReference>
<comment type="catalytic activity">
    <reaction evidence="1 18 19">
        <text>(6R)-NADHX = (6S)-NADHX</text>
        <dbReference type="Rhea" id="RHEA:32215"/>
        <dbReference type="ChEBI" id="CHEBI:64074"/>
        <dbReference type="ChEBI" id="CHEBI:64075"/>
        <dbReference type="EC" id="5.1.99.6"/>
    </reaction>
</comment>
<feature type="binding site" evidence="18">
    <location>
        <position position="129"/>
    </location>
    <ligand>
        <name>K(+)</name>
        <dbReference type="ChEBI" id="CHEBI:29103"/>
    </ligand>
</feature>
<keyword evidence="8 17" id="KW-0521">NADP</keyword>
<evidence type="ECO:0000256" key="17">
    <source>
        <dbReference type="HAMAP-Rule" id="MF_01965"/>
    </source>
</evidence>
<dbReference type="PROSITE" id="PS51383">
    <property type="entry name" value="YJEF_C_3"/>
    <property type="match status" value="1"/>
</dbReference>
<dbReference type="InterPro" id="IPR004443">
    <property type="entry name" value="YjeF_N_dom"/>
</dbReference>
<organism evidence="22 23">
    <name type="scientific">Roseateles chitinivorans</name>
    <dbReference type="NCBI Taxonomy" id="2917965"/>
    <lineage>
        <taxon>Bacteria</taxon>
        <taxon>Pseudomonadati</taxon>
        <taxon>Pseudomonadota</taxon>
        <taxon>Betaproteobacteria</taxon>
        <taxon>Burkholderiales</taxon>
        <taxon>Sphaerotilaceae</taxon>
        <taxon>Roseateles</taxon>
    </lineage>
</organism>
<dbReference type="Pfam" id="PF01256">
    <property type="entry name" value="Carb_kinase"/>
    <property type="match status" value="1"/>
</dbReference>
<keyword evidence="6 17" id="KW-0547">Nucleotide-binding</keyword>
<evidence type="ECO:0000256" key="11">
    <source>
        <dbReference type="ARBA" id="ARBA00023235"/>
    </source>
</evidence>
<comment type="subunit">
    <text evidence="17">Homotetramer.</text>
</comment>
<dbReference type="GO" id="GO:0052855">
    <property type="term" value="F:ADP-dependent NAD(P)H-hydrate dehydratase activity"/>
    <property type="evidence" value="ECO:0007669"/>
    <property type="project" value="UniProtKB-UniRule"/>
</dbReference>
<dbReference type="EC" id="4.2.1.136" evidence="19"/>
<dbReference type="EMBL" id="PEOG01000026">
    <property type="protein sequence ID" value="PIM53061.1"/>
    <property type="molecule type" value="Genomic_DNA"/>
</dbReference>
<keyword evidence="5 18" id="KW-0479">Metal-binding</keyword>
<comment type="catalytic activity">
    <reaction evidence="16 17 19">
        <text>(6S)-NADPHX + ADP = AMP + phosphate + NADPH + H(+)</text>
        <dbReference type="Rhea" id="RHEA:32235"/>
        <dbReference type="ChEBI" id="CHEBI:15378"/>
        <dbReference type="ChEBI" id="CHEBI:43474"/>
        <dbReference type="ChEBI" id="CHEBI:57783"/>
        <dbReference type="ChEBI" id="CHEBI:64076"/>
        <dbReference type="ChEBI" id="CHEBI:456215"/>
        <dbReference type="ChEBI" id="CHEBI:456216"/>
        <dbReference type="EC" id="4.2.1.136"/>
    </reaction>
</comment>
<evidence type="ECO:0000256" key="10">
    <source>
        <dbReference type="ARBA" id="ARBA00023027"/>
    </source>
</evidence>
<keyword evidence="13" id="KW-0511">Multifunctional enzyme</keyword>
<feature type="binding site" evidence="17">
    <location>
        <begin position="425"/>
        <end position="429"/>
    </location>
    <ligand>
        <name>AMP</name>
        <dbReference type="ChEBI" id="CHEBI:456215"/>
    </ligand>
</feature>
<dbReference type="PANTHER" id="PTHR12592:SF0">
    <property type="entry name" value="ATP-DEPENDENT (S)-NAD(P)H-HYDRATE DEHYDRATASE"/>
    <property type="match status" value="1"/>
</dbReference>
<comment type="similarity">
    <text evidence="3 19">In the N-terminal section; belongs to the NnrE/AIBP family.</text>
</comment>
<evidence type="ECO:0000256" key="16">
    <source>
        <dbReference type="ARBA" id="ARBA00049209"/>
    </source>
</evidence>
<reference evidence="22 23" key="1">
    <citation type="submission" date="2017-11" db="EMBL/GenBank/DDBJ databases">
        <title>Draft genome sequence of Mitsuaria sp. HWN-4.</title>
        <authorList>
            <person name="Gundlapally S.R."/>
        </authorList>
    </citation>
    <scope>NUCLEOTIDE SEQUENCE [LARGE SCALE GENOMIC DNA]</scope>
    <source>
        <strain evidence="22 23">HWN-4</strain>
    </source>
</reference>
<keyword evidence="7 17" id="KW-0067">ATP-binding</keyword>
<evidence type="ECO:0000256" key="12">
    <source>
        <dbReference type="ARBA" id="ARBA00023239"/>
    </source>
</evidence>
<evidence type="ECO:0000256" key="6">
    <source>
        <dbReference type="ARBA" id="ARBA00022741"/>
    </source>
</evidence>
<evidence type="ECO:0000256" key="1">
    <source>
        <dbReference type="ARBA" id="ARBA00000013"/>
    </source>
</evidence>
<feature type="binding site" evidence="18">
    <location>
        <position position="165"/>
    </location>
    <ligand>
        <name>(6S)-NADPHX</name>
        <dbReference type="ChEBI" id="CHEBI:64076"/>
    </ligand>
</feature>
<dbReference type="OrthoDB" id="9806925at2"/>
<evidence type="ECO:0000259" key="20">
    <source>
        <dbReference type="PROSITE" id="PS51383"/>
    </source>
</evidence>
<feature type="binding site" evidence="18">
    <location>
        <begin position="133"/>
        <end position="139"/>
    </location>
    <ligand>
        <name>(6S)-NADPHX</name>
        <dbReference type="ChEBI" id="CHEBI:64076"/>
    </ligand>
</feature>